<protein>
    <submittedName>
        <fullName evidence="14">Replication protein</fullName>
    </submittedName>
</protein>
<evidence type="ECO:0000256" key="9">
    <source>
        <dbReference type="ARBA" id="ARBA00022801"/>
    </source>
</evidence>
<dbReference type="GO" id="GO:0004519">
    <property type="term" value="F:endonuclease activity"/>
    <property type="evidence" value="ECO:0007669"/>
    <property type="project" value="UniProtKB-KW"/>
</dbReference>
<keyword evidence="11" id="KW-0238">DNA-binding</keyword>
<evidence type="ECO:0000256" key="1">
    <source>
        <dbReference type="ARBA" id="ARBA00004147"/>
    </source>
</evidence>
<organism evidence="14">
    <name type="scientific">Cruciviridae sp</name>
    <dbReference type="NCBI Taxonomy" id="1955495"/>
    <lineage>
        <taxon>Viruses</taxon>
        <taxon>Cruciviruses</taxon>
    </lineage>
</organism>
<evidence type="ECO:0000256" key="2">
    <source>
        <dbReference type="ARBA" id="ARBA00022679"/>
    </source>
</evidence>
<dbReference type="GO" id="GO:0000166">
    <property type="term" value="F:nucleotide binding"/>
    <property type="evidence" value="ECO:0007669"/>
    <property type="project" value="UniProtKB-KW"/>
</dbReference>
<reference evidence="14" key="1">
    <citation type="journal article" date="2016" name="Virus Evol.">
        <title>Diversity and comparative genomics of chimeric viruses in Sphagnum-dominated peatlands.</title>
        <authorList>
            <person name="Quaiser A."/>
            <person name="Krupovic M."/>
            <person name="Dufresne A."/>
            <person name="Francez A.J."/>
            <person name="Roux S."/>
        </authorList>
    </citation>
    <scope>NUCLEOTIDE SEQUENCE</scope>
    <source>
        <strain evidence="14">CRUV-24-F</strain>
    </source>
</reference>
<evidence type="ECO:0000256" key="4">
    <source>
        <dbReference type="ARBA" id="ARBA00022705"/>
    </source>
</evidence>
<dbReference type="GO" id="GO:0003677">
    <property type="term" value="F:DNA binding"/>
    <property type="evidence" value="ECO:0007669"/>
    <property type="project" value="UniProtKB-KW"/>
</dbReference>
<feature type="domain" description="CRESS-DNA virus Rep endonuclease" evidence="13">
    <location>
        <begin position="24"/>
        <end position="129"/>
    </location>
</feature>
<dbReference type="GO" id="GO:0006260">
    <property type="term" value="P:DNA replication"/>
    <property type="evidence" value="ECO:0007669"/>
    <property type="project" value="UniProtKB-KW"/>
</dbReference>
<sequence>MNRLPTKIKEEKKGRVPNGEGVTYKTSKSWCITSHLVNAPVFDEKVHQLMVYQQEKGINPGKGQDGLHWQIYVKMLKTSGYRAVQKSLCKTEEYKQLNCNIAVGSPKQNRDYCSKSSTKVGKTFEFGNWPETGQGARNDIRAAGALAKEGKFKEIELDMLVKYHGGLDRVHREYFRTGMPYPRNVEVRWGAAGFGKTYGAAQDYNFEASLIKGLCTGKEKTPWFNGYNRGDEVAIIDDFDWENFPIGTLLDILDSYICQVQVKGGFVPWMPKTIIITSTVNPKDWYPGRRQPEVLRRINLITHITEHWRIRLAKEVAKEVVDKINYADNEEEAIKFVRQKTHEHITPTKVIPTETEDNVGDLTIEEIEEMLNGCKPESSSPPSS</sequence>
<name>A0A1S6LVI7_9VIRU</name>
<evidence type="ECO:0000256" key="12">
    <source>
        <dbReference type="SAM" id="MobiDB-lite"/>
    </source>
</evidence>
<dbReference type="PROSITE" id="PS52020">
    <property type="entry name" value="CRESS_DNA_REP"/>
    <property type="match status" value="1"/>
</dbReference>
<feature type="region of interest" description="Disordered" evidence="12">
    <location>
        <begin position="1"/>
        <end position="20"/>
    </location>
</feature>
<accession>A0A1S6LVI7</accession>
<evidence type="ECO:0000256" key="10">
    <source>
        <dbReference type="ARBA" id="ARBA00023124"/>
    </source>
</evidence>
<keyword evidence="6" id="KW-0479">Metal-binding</keyword>
<dbReference type="GO" id="GO:0016787">
    <property type="term" value="F:hydrolase activity"/>
    <property type="evidence" value="ECO:0007669"/>
    <property type="project" value="UniProtKB-KW"/>
</dbReference>
<proteinExistence type="predicted"/>
<evidence type="ECO:0000313" key="14">
    <source>
        <dbReference type="EMBL" id="AQU11728.1"/>
    </source>
</evidence>
<keyword evidence="10" id="KW-0190">Covalent protein-DNA linkage</keyword>
<keyword evidence="4" id="KW-0235">DNA replication</keyword>
<dbReference type="Gene3D" id="3.40.1310.20">
    <property type="match status" value="1"/>
</dbReference>
<keyword evidence="2" id="KW-0808">Transferase</keyword>
<keyword evidence="9" id="KW-0378">Hydrolase</keyword>
<keyword evidence="3" id="KW-0548">Nucleotidyltransferase</keyword>
<evidence type="ECO:0000256" key="7">
    <source>
        <dbReference type="ARBA" id="ARBA00022741"/>
    </source>
</evidence>
<comment type="subcellular location">
    <subcellularLocation>
        <location evidence="1">Host nucleus</location>
    </subcellularLocation>
</comment>
<dbReference type="EMBL" id="KX388503">
    <property type="protein sequence ID" value="AQU11728.1"/>
    <property type="molecule type" value="Genomic_DNA"/>
</dbReference>
<dbReference type="GO" id="GO:0042025">
    <property type="term" value="C:host cell nucleus"/>
    <property type="evidence" value="ECO:0007669"/>
    <property type="project" value="UniProtKB-SubCell"/>
</dbReference>
<evidence type="ECO:0000256" key="5">
    <source>
        <dbReference type="ARBA" id="ARBA00022722"/>
    </source>
</evidence>
<evidence type="ECO:0000256" key="3">
    <source>
        <dbReference type="ARBA" id="ARBA00022695"/>
    </source>
</evidence>
<dbReference type="InterPro" id="IPR049912">
    <property type="entry name" value="CRESS_DNA_REP"/>
</dbReference>
<evidence type="ECO:0000256" key="6">
    <source>
        <dbReference type="ARBA" id="ARBA00022723"/>
    </source>
</evidence>
<evidence type="ECO:0000256" key="11">
    <source>
        <dbReference type="ARBA" id="ARBA00023125"/>
    </source>
</evidence>
<dbReference type="GO" id="GO:0046872">
    <property type="term" value="F:metal ion binding"/>
    <property type="evidence" value="ECO:0007669"/>
    <property type="project" value="UniProtKB-KW"/>
</dbReference>
<dbReference type="GO" id="GO:0016779">
    <property type="term" value="F:nucleotidyltransferase activity"/>
    <property type="evidence" value="ECO:0007669"/>
    <property type="project" value="UniProtKB-KW"/>
</dbReference>
<keyword evidence="5" id="KW-0540">Nuclease</keyword>
<keyword evidence="7" id="KW-0547">Nucleotide-binding</keyword>
<evidence type="ECO:0000259" key="13">
    <source>
        <dbReference type="PROSITE" id="PS52020"/>
    </source>
</evidence>
<evidence type="ECO:0000256" key="8">
    <source>
        <dbReference type="ARBA" id="ARBA00022759"/>
    </source>
</evidence>
<keyword evidence="8" id="KW-0255">Endonuclease</keyword>